<dbReference type="InterPro" id="IPR049912">
    <property type="entry name" value="CRESS_DNA_REP"/>
</dbReference>
<dbReference type="SUPFAM" id="SSF52540">
    <property type="entry name" value="P-loop containing nucleoside triphosphate hydrolases"/>
    <property type="match status" value="1"/>
</dbReference>
<comment type="cofactor">
    <cofactor evidence="1">
        <name>Mn(2+)</name>
        <dbReference type="ChEBI" id="CHEBI:29035"/>
    </cofactor>
</comment>
<dbReference type="Gene3D" id="3.40.1310.20">
    <property type="match status" value="1"/>
</dbReference>
<evidence type="ECO:0000256" key="4">
    <source>
        <dbReference type="ARBA" id="ARBA00022679"/>
    </source>
</evidence>
<gene>
    <name evidence="21" type="primary">Rep</name>
</gene>
<dbReference type="InterPro" id="IPR000605">
    <property type="entry name" value="Helicase_SF3_ssDNA/RNA_vir"/>
</dbReference>
<evidence type="ECO:0000256" key="17">
    <source>
        <dbReference type="ARBA" id="ARBA00049360"/>
    </source>
</evidence>
<dbReference type="PROSITE" id="PS52020">
    <property type="entry name" value="CRESS_DNA_REP"/>
    <property type="match status" value="1"/>
</dbReference>
<evidence type="ECO:0000256" key="9">
    <source>
        <dbReference type="ARBA" id="ARBA00022741"/>
    </source>
</evidence>
<keyword evidence="10" id="KW-0255">Endonuclease</keyword>
<evidence type="ECO:0000256" key="2">
    <source>
        <dbReference type="ARBA" id="ARBA00004147"/>
    </source>
</evidence>
<organism evidence="19">
    <name type="scientific">uncultured virus</name>
    <dbReference type="NCBI Taxonomy" id="340016"/>
    <lineage>
        <taxon>Viruses</taxon>
        <taxon>environmental samples</taxon>
    </lineage>
</organism>
<comment type="catalytic activity">
    <reaction evidence="17">
        <text>ATP + H2O = ADP + phosphate + H(+)</text>
        <dbReference type="Rhea" id="RHEA:13065"/>
        <dbReference type="ChEBI" id="CHEBI:15377"/>
        <dbReference type="ChEBI" id="CHEBI:15378"/>
        <dbReference type="ChEBI" id="CHEBI:30616"/>
        <dbReference type="ChEBI" id="CHEBI:43474"/>
        <dbReference type="ChEBI" id="CHEBI:456216"/>
    </reaction>
</comment>
<dbReference type="GO" id="GO:0046872">
    <property type="term" value="F:metal ion binding"/>
    <property type="evidence" value="ECO:0007669"/>
    <property type="project" value="UniProtKB-KW"/>
</dbReference>
<dbReference type="GO" id="GO:0016787">
    <property type="term" value="F:hydrolase activity"/>
    <property type="evidence" value="ECO:0007669"/>
    <property type="project" value="UniProtKB-KW"/>
</dbReference>
<dbReference type="EMBL" id="KY487974">
    <property type="protein sequence ID" value="AUM62015.1"/>
    <property type="molecule type" value="Genomic_DNA"/>
</dbReference>
<keyword evidence="5" id="KW-0548">Nucleotidyltransferase</keyword>
<accession>A0A1D8MJW5</accession>
<evidence type="ECO:0000256" key="11">
    <source>
        <dbReference type="ARBA" id="ARBA00022801"/>
    </source>
</evidence>
<keyword evidence="4" id="KW-0808">Transferase</keyword>
<dbReference type="GO" id="GO:0004519">
    <property type="term" value="F:endonuclease activity"/>
    <property type="evidence" value="ECO:0007669"/>
    <property type="project" value="UniProtKB-KW"/>
</dbReference>
<keyword evidence="11" id="KW-0378">Hydrolase</keyword>
<dbReference type="InterPro" id="IPR027417">
    <property type="entry name" value="P-loop_NTPase"/>
</dbReference>
<evidence type="ECO:0000256" key="15">
    <source>
        <dbReference type="ARBA" id="ARBA00030754"/>
    </source>
</evidence>
<evidence type="ECO:0000313" key="19">
    <source>
        <dbReference type="EMBL" id="AOV86234.1"/>
    </source>
</evidence>
<dbReference type="EMBL" id="KX259404">
    <property type="protein sequence ID" value="AOV86234.1"/>
    <property type="molecule type" value="Genomic_DNA"/>
</dbReference>
<keyword evidence="9" id="KW-0547">Nucleotide-binding</keyword>
<comment type="subcellular location">
    <subcellularLocation>
        <location evidence="2">Host nucleus</location>
    </subcellularLocation>
</comment>
<dbReference type="GO" id="GO:0003724">
    <property type="term" value="F:RNA helicase activity"/>
    <property type="evidence" value="ECO:0007669"/>
    <property type="project" value="InterPro"/>
</dbReference>
<evidence type="ECO:0000256" key="1">
    <source>
        <dbReference type="ARBA" id="ARBA00001936"/>
    </source>
</evidence>
<keyword evidence="7" id="KW-0540">Nuclease</keyword>
<dbReference type="Pfam" id="PF02407">
    <property type="entry name" value="Viral_Rep"/>
    <property type="match status" value="1"/>
</dbReference>
<evidence type="ECO:0000256" key="14">
    <source>
        <dbReference type="ARBA" id="ARBA00023268"/>
    </source>
</evidence>
<dbReference type="GO" id="GO:0003723">
    <property type="term" value="F:RNA binding"/>
    <property type="evidence" value="ECO:0007669"/>
    <property type="project" value="InterPro"/>
</dbReference>
<evidence type="ECO:0000256" key="3">
    <source>
        <dbReference type="ARBA" id="ARBA00008545"/>
    </source>
</evidence>
<reference evidence="19" key="1">
    <citation type="submission" date="2016-05" db="EMBL/GenBank/DDBJ databases">
        <title>Viral Hybridization Blurs Taxonomic Lines in a Wastewater Treatment Plant.</title>
        <authorList>
            <person name="Pearson V.M.M."/>
            <person name="Caudle S.B."/>
            <person name="Rokyta D.R."/>
        </authorList>
    </citation>
    <scope>NUCLEOTIDE SEQUENCE</scope>
    <source>
        <strain evidence="19">Wastewater_Circular_Virus_FL11</strain>
        <strain evidence="20">Wastewater_Circular_Virus_FL39</strain>
    </source>
</reference>
<feature type="domain" description="CRESS-DNA virus Rep endonuclease" evidence="18">
    <location>
        <begin position="1"/>
        <end position="99"/>
    </location>
</feature>
<keyword evidence="12" id="KW-0190">Covalent protein-DNA linkage</keyword>
<proteinExistence type="inferred from homology"/>
<dbReference type="GO" id="GO:0003677">
    <property type="term" value="F:DNA binding"/>
    <property type="evidence" value="ECO:0007669"/>
    <property type="project" value="UniProtKB-KW"/>
</dbReference>
<evidence type="ECO:0000256" key="12">
    <source>
        <dbReference type="ARBA" id="ARBA00023124"/>
    </source>
</evidence>
<sequence length="321" mass="37349">MAQAKNWCFTLNNPDYDELELADKLVDAVYAVFQLEIGENGTPHYQGYCMFSERLRLSQVRVYLATAHWETAKGTPKQNREYCTKPETRVGEFCEIGIFPETGQGKRNDLAELHSALKNGLRHADYVEQYFDLWVKYPNLLTYYQSASILPRSAQEETHAWLYIGPPGTGKSRLAYRHAESLFGDMVFRKFPGKWWDGYRGEKAVIWDDFRGHYCSFTDFKLCVDRYPLRVEVKGTTCNLAANHFFITTNYDPSDWWTEEVTGSDRSAIFRRITRVLWVPLPGQFRSFPSYEAYRQEVLIPRPADTEIPVLTQINWDAPQI</sequence>
<evidence type="ECO:0000256" key="7">
    <source>
        <dbReference type="ARBA" id="ARBA00022722"/>
    </source>
</evidence>
<name>A0A1D8MJW5_9VIRU</name>
<dbReference type="Pfam" id="PF00910">
    <property type="entry name" value="RNA_helicase"/>
    <property type="match status" value="1"/>
</dbReference>
<evidence type="ECO:0000313" key="21">
    <source>
        <dbReference type="EMBL" id="AUM62015.1"/>
    </source>
</evidence>
<evidence type="ECO:0000259" key="18">
    <source>
        <dbReference type="PROSITE" id="PS52020"/>
    </source>
</evidence>
<comment type="similarity">
    <text evidence="3">Belongs to the nanoviruses/circoviruses replication-associated protein family.</text>
</comment>
<evidence type="ECO:0000256" key="8">
    <source>
        <dbReference type="ARBA" id="ARBA00022723"/>
    </source>
</evidence>
<keyword evidence="6" id="KW-0235">DNA replication</keyword>
<dbReference type="GO" id="GO:0016779">
    <property type="term" value="F:nucleotidyltransferase activity"/>
    <property type="evidence" value="ECO:0007669"/>
    <property type="project" value="UniProtKB-KW"/>
</dbReference>
<evidence type="ECO:0000256" key="6">
    <source>
        <dbReference type="ARBA" id="ARBA00022705"/>
    </source>
</evidence>
<evidence type="ECO:0000256" key="16">
    <source>
        <dbReference type="ARBA" id="ARBA00032243"/>
    </source>
</evidence>
<keyword evidence="8" id="KW-0479">Metal-binding</keyword>
<dbReference type="GO" id="GO:0000166">
    <property type="term" value="F:nucleotide binding"/>
    <property type="evidence" value="ECO:0007669"/>
    <property type="project" value="UniProtKB-KW"/>
</dbReference>
<protein>
    <recommendedName>
        <fullName evidence="15">ATP-dependent helicase Rep</fullName>
    </recommendedName>
    <alternativeName>
        <fullName evidence="16">RepP</fullName>
    </alternativeName>
</protein>
<dbReference type="EMBL" id="KX259432">
    <property type="protein sequence ID" value="AOV86289.1"/>
    <property type="molecule type" value="Genomic_DNA"/>
</dbReference>
<dbReference type="GO" id="GO:0006260">
    <property type="term" value="P:DNA replication"/>
    <property type="evidence" value="ECO:0007669"/>
    <property type="project" value="UniProtKB-KW"/>
</dbReference>
<dbReference type="GO" id="GO:0042025">
    <property type="term" value="C:host cell nucleus"/>
    <property type="evidence" value="ECO:0007669"/>
    <property type="project" value="UniProtKB-SubCell"/>
</dbReference>
<reference evidence="21" key="2">
    <citation type="submission" date="2017-01" db="EMBL/GenBank/DDBJ databases">
        <title>High-throughput sequencing uncovers low homogeneity in the biogeography of single-stranded DNA viruses.</title>
        <authorList>
            <person name="Pearson V.M."/>
            <person name="Rokyta D.R."/>
        </authorList>
    </citation>
    <scope>NUCLEOTIDE SEQUENCE</scope>
</reference>
<evidence type="ECO:0000256" key="13">
    <source>
        <dbReference type="ARBA" id="ARBA00023125"/>
    </source>
</evidence>
<keyword evidence="14" id="KW-0511">Multifunctional enzyme</keyword>
<dbReference type="Gene3D" id="3.40.50.300">
    <property type="entry name" value="P-loop containing nucleotide triphosphate hydrolases"/>
    <property type="match status" value="1"/>
</dbReference>
<keyword evidence="13" id="KW-0238">DNA-binding</keyword>
<evidence type="ECO:0000256" key="5">
    <source>
        <dbReference type="ARBA" id="ARBA00022695"/>
    </source>
</evidence>
<evidence type="ECO:0000313" key="20">
    <source>
        <dbReference type="EMBL" id="AOV86289.1"/>
    </source>
</evidence>
<evidence type="ECO:0000256" key="10">
    <source>
        <dbReference type="ARBA" id="ARBA00022759"/>
    </source>
</evidence>